<evidence type="ECO:0000313" key="8">
    <source>
        <dbReference type="Ensembl" id="ENSSSUP00005025888.1"/>
    </source>
</evidence>
<dbReference type="InterPro" id="IPR013320">
    <property type="entry name" value="ConA-like_dom_sf"/>
</dbReference>
<dbReference type="PRINTS" id="PR01407">
    <property type="entry name" value="BUTYPHLNCDUF"/>
</dbReference>
<feature type="compositionally biased region" description="Low complexity" evidence="4">
    <location>
        <begin position="311"/>
        <end position="322"/>
    </location>
</feature>
<dbReference type="InterPro" id="IPR003879">
    <property type="entry name" value="Butyrophylin_SPRY"/>
</dbReference>
<feature type="compositionally biased region" description="Low complexity" evidence="4">
    <location>
        <begin position="215"/>
        <end position="231"/>
    </location>
</feature>
<evidence type="ECO:0000259" key="6">
    <source>
        <dbReference type="PROSITE" id="PS50188"/>
    </source>
</evidence>
<dbReference type="PROSITE" id="PS50824">
    <property type="entry name" value="DAPIN"/>
    <property type="match status" value="1"/>
</dbReference>
<feature type="domain" description="Pyrin" evidence="7">
    <location>
        <begin position="41"/>
        <end position="132"/>
    </location>
</feature>
<feature type="region of interest" description="Disordered" evidence="4">
    <location>
        <begin position="452"/>
        <end position="480"/>
    </location>
</feature>
<reference evidence="8" key="2">
    <citation type="submission" date="2025-08" db="UniProtKB">
        <authorList>
            <consortium name="Ensembl"/>
        </authorList>
    </citation>
    <scope>IDENTIFICATION</scope>
</reference>
<accession>A0A673UK03</accession>
<dbReference type="PROSITE" id="PS50119">
    <property type="entry name" value="ZF_BBOX"/>
    <property type="match status" value="1"/>
</dbReference>
<evidence type="ECO:0000256" key="3">
    <source>
        <dbReference type="PROSITE-ProRule" id="PRU00024"/>
    </source>
</evidence>
<dbReference type="CDD" id="cd15813">
    <property type="entry name" value="SPRY_PRY_TRIM20"/>
    <property type="match status" value="1"/>
</dbReference>
<dbReference type="InterPro" id="IPR001870">
    <property type="entry name" value="B30.2/SPRY"/>
</dbReference>
<sequence>MQRISCAFSVISQPVSFYSPSGLQDRGCSNSWLRPLLVNTMIKTPSDHLLNSLEGLVPSDFERFKFKLQNSNLEKEHSRIPRGQLQTAKPVKLATLMITHYGEAHAVQLTLQVLRAINQNFLAEELHKATGPECLIQESGVDSSAVSGSSGENKPKGLRLPEVSEGDRQRQSGDGAPSLPASQPESGRGLQKKPQGKRRDPKSSEGLDVPGKPGARTAPPALRRSPLPAKLQGEKGGEPSVRLRRNASSLGLTCGSYTGSLGRANSKIREAHLPLGQRRPKSLEIPIFQAEREASNAETLLSQEKMGSDNPASAATPSQAATLDGGAPVAPEKGPRNLEHSMSLKGGAFRNTLSNVSLVRAKTTWEQPESTGPSKKNAIEGQEHPESWRMVGAELREPSYLQAPPSSGTFLTAASPGKPWEEAVTVLCQAQEGDQVGGTHVHDSCRYSVASRDPKTSDSCSPSGLQSQAPLLGKDSGDRKRQEGLQTAVLSCKDLPQCERHMKQAQVLFCEDHGEPICLICRLSQEHQGHRVRPIEEAALEYKERIQKQLKYLKELRKSGEEQRSQGNKKTADFLKQTETQKQRIQHQLKQLYHFLEKHEKLFMASLEELGRTIGQVRESYSTRVSRDIALLDELIGELEAKQCQPEWEFMQDIGVTLHRTKMVTVPKPWATPPEVEKKIHLFYQKSKFVEKSMKYFSEILHSEMVTINVPDLICAQAYAVNVILDAETAHPNLIFSNDLKSLRLGNKLDRLPDNPERFDSCVIALGLPTFLFGRHYWEVEVGTKTGWILGICKASISRKGNMTLSPDNGCWVAIMTKRSELQVSTTPPTRLQLTEPPRRVGIFLDYITENIYFYNVTNKSIIYTFTGVSCSGPLQPIFSPGTHDGGKNLDPLTICPVGTQGPQ</sequence>
<dbReference type="SMART" id="SM00589">
    <property type="entry name" value="PRY"/>
    <property type="match status" value="1"/>
</dbReference>
<dbReference type="PANTHER" id="PTHR24103">
    <property type="entry name" value="E3 UBIQUITIN-PROTEIN LIGASE TRIM"/>
    <property type="match status" value="1"/>
</dbReference>
<feature type="region of interest" description="Disordered" evidence="4">
    <location>
        <begin position="362"/>
        <end position="383"/>
    </location>
</feature>
<evidence type="ECO:0000259" key="5">
    <source>
        <dbReference type="PROSITE" id="PS50119"/>
    </source>
</evidence>
<feature type="region of interest" description="Disordered" evidence="4">
    <location>
        <begin position="139"/>
        <end position="245"/>
    </location>
</feature>
<dbReference type="SUPFAM" id="SSF47986">
    <property type="entry name" value="DEATH domain"/>
    <property type="match status" value="1"/>
</dbReference>
<dbReference type="PROSITE" id="PS50188">
    <property type="entry name" value="B302_SPRY"/>
    <property type="match status" value="1"/>
</dbReference>
<evidence type="ECO:0000259" key="7">
    <source>
        <dbReference type="PROSITE" id="PS50824"/>
    </source>
</evidence>
<dbReference type="Pfam" id="PF13765">
    <property type="entry name" value="PRY"/>
    <property type="match status" value="1"/>
</dbReference>
<feature type="region of interest" description="Disordered" evidence="4">
    <location>
        <begin position="303"/>
        <end position="346"/>
    </location>
</feature>
<dbReference type="CDD" id="cd08321">
    <property type="entry name" value="Pyrin_ASC-like"/>
    <property type="match status" value="1"/>
</dbReference>
<dbReference type="GO" id="GO:0008270">
    <property type="term" value="F:zinc ion binding"/>
    <property type="evidence" value="ECO:0007669"/>
    <property type="project" value="UniProtKB-KW"/>
</dbReference>
<dbReference type="AlphaFoldDB" id="A0A673UK03"/>
<dbReference type="SMART" id="SM00336">
    <property type="entry name" value="BBOX"/>
    <property type="match status" value="1"/>
</dbReference>
<dbReference type="Gene3D" id="2.60.120.920">
    <property type="match status" value="1"/>
</dbReference>
<gene>
    <name evidence="8" type="primary">MEFV</name>
</gene>
<reference evidence="8" key="3">
    <citation type="submission" date="2025-09" db="UniProtKB">
        <authorList>
            <consortium name="Ensembl"/>
        </authorList>
    </citation>
    <scope>IDENTIFICATION</scope>
</reference>
<dbReference type="Pfam" id="PF00643">
    <property type="entry name" value="zf-B_box"/>
    <property type="match status" value="1"/>
</dbReference>
<dbReference type="CDD" id="cd19771">
    <property type="entry name" value="Bbox2_TRIM20"/>
    <property type="match status" value="1"/>
</dbReference>
<keyword evidence="1 3" id="KW-0863">Zinc-finger</keyword>
<dbReference type="FunFam" id="2.60.120.920:FF:000004">
    <property type="entry name" value="Butyrophilin subfamily 1 member A1"/>
    <property type="match status" value="1"/>
</dbReference>
<keyword evidence="9" id="KW-1185">Reference proteome</keyword>
<evidence type="ECO:0000313" key="9">
    <source>
        <dbReference type="Proteomes" id="UP000472268"/>
    </source>
</evidence>
<dbReference type="InterPro" id="IPR050143">
    <property type="entry name" value="TRIM/RBCC"/>
</dbReference>
<evidence type="ECO:0000256" key="4">
    <source>
        <dbReference type="SAM" id="MobiDB-lite"/>
    </source>
</evidence>
<dbReference type="InterPro" id="IPR004020">
    <property type="entry name" value="DAPIN"/>
</dbReference>
<dbReference type="Proteomes" id="UP000472268">
    <property type="component" value="Chromosome 8"/>
</dbReference>
<keyword evidence="1 3" id="KW-0479">Metal-binding</keyword>
<feature type="compositionally biased region" description="Polar residues" evidence="4">
    <location>
        <begin position="457"/>
        <end position="469"/>
    </location>
</feature>
<protein>
    <submittedName>
        <fullName evidence="8">MEFV innate immuity regulator, pyrin</fullName>
    </submittedName>
</protein>
<reference evidence="8 9" key="1">
    <citation type="submission" date="2019-05" db="EMBL/GenBank/DDBJ databases">
        <title>A Chromosome-scale Meerkat (S. suricatta) Genome Assembly.</title>
        <authorList>
            <person name="Dudchenko O."/>
            <person name="Lieberman Aiden E."/>
            <person name="Tung J."/>
            <person name="Barreiro L.B."/>
            <person name="Clutton-Brock T.H."/>
        </authorList>
    </citation>
    <scope>NUCLEOTIDE SEQUENCE [LARGE SCALE GENOMIC DNA]</scope>
</reference>
<dbReference type="InterPro" id="IPR003877">
    <property type="entry name" value="SPRY_dom"/>
</dbReference>
<dbReference type="Pfam" id="PF00622">
    <property type="entry name" value="SPRY"/>
    <property type="match status" value="1"/>
</dbReference>
<feature type="compositionally biased region" description="Low complexity" evidence="4">
    <location>
        <begin position="139"/>
        <end position="151"/>
    </location>
</feature>
<evidence type="ECO:0000256" key="1">
    <source>
        <dbReference type="ARBA" id="ARBA00022771"/>
    </source>
</evidence>
<evidence type="ECO:0000256" key="2">
    <source>
        <dbReference type="ARBA" id="ARBA00022833"/>
    </source>
</evidence>
<dbReference type="Gene3D" id="1.10.533.10">
    <property type="entry name" value="Death Domain, Fas"/>
    <property type="match status" value="1"/>
</dbReference>
<dbReference type="InterPro" id="IPR011029">
    <property type="entry name" value="DEATH-like_dom_sf"/>
</dbReference>
<dbReference type="SMART" id="SM00449">
    <property type="entry name" value="SPRY"/>
    <property type="match status" value="1"/>
</dbReference>
<feature type="compositionally biased region" description="Polar residues" evidence="4">
    <location>
        <begin position="364"/>
        <end position="374"/>
    </location>
</feature>
<feature type="domain" description="B30.2/SPRY" evidence="6">
    <location>
        <begin position="703"/>
        <end position="900"/>
    </location>
</feature>
<dbReference type="InterPro" id="IPR043136">
    <property type="entry name" value="B30.2/SPRY_sf"/>
</dbReference>
<dbReference type="SMART" id="SM01289">
    <property type="entry name" value="PYRIN"/>
    <property type="match status" value="1"/>
</dbReference>
<dbReference type="InterPro" id="IPR006574">
    <property type="entry name" value="PRY"/>
</dbReference>
<name>A0A673UK03_SURSU</name>
<dbReference type="Ensembl" id="ENSSSUT00005029604.1">
    <property type="protein sequence ID" value="ENSSSUP00005025888.1"/>
    <property type="gene ID" value="ENSSSUG00005016765.1"/>
</dbReference>
<dbReference type="SUPFAM" id="SSF57845">
    <property type="entry name" value="B-box zinc-binding domain"/>
    <property type="match status" value="1"/>
</dbReference>
<keyword evidence="2" id="KW-0862">Zinc</keyword>
<dbReference type="SUPFAM" id="SSF49899">
    <property type="entry name" value="Concanavalin A-like lectins/glucanases"/>
    <property type="match status" value="1"/>
</dbReference>
<dbReference type="OMA" id="CQRHMKQ"/>
<feature type="domain" description="B box-type" evidence="5">
    <location>
        <begin position="493"/>
        <end position="535"/>
    </location>
</feature>
<dbReference type="Pfam" id="PF02758">
    <property type="entry name" value="PYRIN"/>
    <property type="match status" value="1"/>
</dbReference>
<proteinExistence type="predicted"/>
<organism evidence="8 9">
    <name type="scientific">Suricata suricatta</name>
    <name type="common">Meerkat</name>
    <dbReference type="NCBI Taxonomy" id="37032"/>
    <lineage>
        <taxon>Eukaryota</taxon>
        <taxon>Metazoa</taxon>
        <taxon>Chordata</taxon>
        <taxon>Craniata</taxon>
        <taxon>Vertebrata</taxon>
        <taxon>Euteleostomi</taxon>
        <taxon>Mammalia</taxon>
        <taxon>Eutheria</taxon>
        <taxon>Laurasiatheria</taxon>
        <taxon>Carnivora</taxon>
        <taxon>Feliformia</taxon>
        <taxon>Herpestidae</taxon>
        <taxon>Suricata</taxon>
    </lineage>
</organism>
<dbReference type="Gene3D" id="3.30.160.60">
    <property type="entry name" value="Classic Zinc Finger"/>
    <property type="match status" value="1"/>
</dbReference>
<dbReference type="InterPro" id="IPR000315">
    <property type="entry name" value="Znf_B-box"/>
</dbReference>